<sequence>MTVPPPYGGYPPPYGYAPPPPPPGYPQPPRPTNALAVASLICAFLIAPLGIVFGHISLSQIKRSGEEGRGMAIAGLVIGYVVTVLGTLVLVFTIVVTRLLLQDFRNGLDRYEWNPTITAAPAAGQPLPPFQPPVNLGANCQYPATTEAAVRPVRPPRVGKVPTAPATVNAVITTDRGVIPVVLDNAKAPCTVNNFASLAAQAYFNGTPCHRLTVGADLGVLQCGDPSGTGKGGPGYQFPNEYPTNQYRLTDPAAKTPVVYPRGTLAMANAGPGTNGSQFFLVYKDSELPPTYTAFGTIAAPGLAVLDRIAASGVAGGGDDGKPADPVNITTVRVQ</sequence>
<dbReference type="InterPro" id="IPR002130">
    <property type="entry name" value="Cyclophilin-type_PPIase_dom"/>
</dbReference>
<dbReference type="PROSITE" id="PS50072">
    <property type="entry name" value="CSA_PPIASE_2"/>
    <property type="match status" value="1"/>
</dbReference>
<dbReference type="GO" id="GO:0003755">
    <property type="term" value="F:peptidyl-prolyl cis-trans isomerase activity"/>
    <property type="evidence" value="ECO:0007669"/>
    <property type="project" value="InterPro"/>
</dbReference>
<dbReference type="Pfam" id="PF00160">
    <property type="entry name" value="Pro_isomerase"/>
    <property type="match status" value="1"/>
</dbReference>
<dbReference type="STRING" id="1502745.SAMN02799620_06056"/>
<keyword evidence="3" id="KW-0472">Membrane</keyword>
<keyword evidence="3" id="KW-0812">Transmembrane</keyword>
<dbReference type="Proteomes" id="UP000199707">
    <property type="component" value="Unassembled WGS sequence"/>
</dbReference>
<evidence type="ECO:0000259" key="4">
    <source>
        <dbReference type="PROSITE" id="PS50072"/>
    </source>
</evidence>
<reference evidence="6" key="1">
    <citation type="submission" date="2016-10" db="EMBL/GenBank/DDBJ databases">
        <authorList>
            <person name="Varghese N."/>
            <person name="Submissions S."/>
        </authorList>
    </citation>
    <scope>NUCLEOTIDE SEQUENCE [LARGE SCALE GENOMIC DNA]</scope>
    <source>
        <strain evidence="6">UNC267MFSha1.1M11</strain>
    </source>
</reference>
<evidence type="ECO:0000313" key="6">
    <source>
        <dbReference type="Proteomes" id="UP000199707"/>
    </source>
</evidence>
<dbReference type="RefSeq" id="WP_090364378.1">
    <property type="nucleotide sequence ID" value="NZ_FMUB01000019.1"/>
</dbReference>
<comment type="function">
    <text evidence="1">PPIases accelerate the folding of proteins. It catalyzes the cis-trans isomerization of proline imidic peptide bonds in oligopeptides.</text>
</comment>
<gene>
    <name evidence="5" type="ORF">SAMN02799620_06056</name>
</gene>
<dbReference type="SUPFAM" id="SSF50891">
    <property type="entry name" value="Cyclophilin-like"/>
    <property type="match status" value="1"/>
</dbReference>
<dbReference type="PANTHER" id="PTHR45625:SF3">
    <property type="entry name" value="PEPTIDYL-PROLYL CIS-TRANS ISOMERASE B-RELATED"/>
    <property type="match status" value="1"/>
</dbReference>
<dbReference type="PRINTS" id="PR00153">
    <property type="entry name" value="CSAPPISMRASE"/>
</dbReference>
<feature type="region of interest" description="Disordered" evidence="2">
    <location>
        <begin position="315"/>
        <end position="335"/>
    </location>
</feature>
<dbReference type="Pfam" id="PF13828">
    <property type="entry name" value="DUF4190"/>
    <property type="match status" value="1"/>
</dbReference>
<protein>
    <submittedName>
        <fullName evidence="5">Peptidyl-prolyl cis-trans isomerase B (Cyclophilin B)</fullName>
    </submittedName>
</protein>
<dbReference type="PANTHER" id="PTHR45625">
    <property type="entry name" value="PEPTIDYL-PROLYL CIS-TRANS ISOMERASE-RELATED"/>
    <property type="match status" value="1"/>
</dbReference>
<dbReference type="AlphaFoldDB" id="A0A1G4X1C3"/>
<dbReference type="CDD" id="cd00317">
    <property type="entry name" value="cyclophilin"/>
    <property type="match status" value="1"/>
</dbReference>
<dbReference type="Gene3D" id="2.40.100.10">
    <property type="entry name" value="Cyclophilin-like"/>
    <property type="match status" value="1"/>
</dbReference>
<organism evidence="5 6">
    <name type="scientific">Mycolicibacterium fluoranthenivorans</name>
    <dbReference type="NCBI Taxonomy" id="258505"/>
    <lineage>
        <taxon>Bacteria</taxon>
        <taxon>Bacillati</taxon>
        <taxon>Actinomycetota</taxon>
        <taxon>Actinomycetes</taxon>
        <taxon>Mycobacteriales</taxon>
        <taxon>Mycobacteriaceae</taxon>
        <taxon>Mycolicibacterium</taxon>
    </lineage>
</organism>
<dbReference type="InterPro" id="IPR029000">
    <property type="entry name" value="Cyclophilin-like_dom_sf"/>
</dbReference>
<dbReference type="InterPro" id="IPR044666">
    <property type="entry name" value="Cyclophilin_A-like"/>
</dbReference>
<accession>A0A1G4X1C3</accession>
<dbReference type="InterPro" id="IPR025241">
    <property type="entry name" value="DUF4190"/>
</dbReference>
<keyword evidence="5" id="KW-0413">Isomerase</keyword>
<evidence type="ECO:0000256" key="1">
    <source>
        <dbReference type="ARBA" id="ARBA00002388"/>
    </source>
</evidence>
<feature type="transmembrane region" description="Helical" evidence="3">
    <location>
        <begin position="70"/>
        <end position="96"/>
    </location>
</feature>
<dbReference type="EMBL" id="FMUB01000019">
    <property type="protein sequence ID" value="SCX33790.1"/>
    <property type="molecule type" value="Genomic_DNA"/>
</dbReference>
<evidence type="ECO:0000313" key="5">
    <source>
        <dbReference type="EMBL" id="SCX33790.1"/>
    </source>
</evidence>
<feature type="domain" description="PPIase cyclophilin-type" evidence="4">
    <location>
        <begin position="177"/>
        <end position="334"/>
    </location>
</feature>
<keyword evidence="3" id="KW-1133">Transmembrane helix</keyword>
<proteinExistence type="predicted"/>
<feature type="transmembrane region" description="Helical" evidence="3">
    <location>
        <begin position="34"/>
        <end position="58"/>
    </location>
</feature>
<name>A0A1G4X1C3_9MYCO</name>
<evidence type="ECO:0000256" key="3">
    <source>
        <dbReference type="SAM" id="Phobius"/>
    </source>
</evidence>
<evidence type="ECO:0000256" key="2">
    <source>
        <dbReference type="SAM" id="MobiDB-lite"/>
    </source>
</evidence>